<organism evidence="13 14">
    <name type="scientific">Candidatus Collierbacteria bacterium GW2011_GWC2_43_12</name>
    <dbReference type="NCBI Taxonomy" id="1618390"/>
    <lineage>
        <taxon>Bacteria</taxon>
        <taxon>Candidatus Collieribacteriota</taxon>
    </lineage>
</organism>
<dbReference type="InterPro" id="IPR041703">
    <property type="entry name" value="Rho_factor_ATP-bd"/>
</dbReference>
<evidence type="ECO:0000256" key="3">
    <source>
        <dbReference type="ARBA" id="ARBA00022801"/>
    </source>
</evidence>
<dbReference type="PROSITE" id="PS51856">
    <property type="entry name" value="RHO_RNA_BD"/>
    <property type="match status" value="1"/>
</dbReference>
<dbReference type="InterPro" id="IPR012340">
    <property type="entry name" value="NA-bd_OB-fold"/>
</dbReference>
<dbReference type="InterPro" id="IPR000194">
    <property type="entry name" value="ATPase_F1/V1/A1_a/bsu_nucl-bd"/>
</dbReference>
<dbReference type="GO" id="GO:0016787">
    <property type="term" value="F:hydrolase activity"/>
    <property type="evidence" value="ECO:0007669"/>
    <property type="project" value="UniProtKB-KW"/>
</dbReference>
<evidence type="ECO:0000256" key="8">
    <source>
        <dbReference type="ARBA" id="ARBA00023163"/>
    </source>
</evidence>
<dbReference type="GO" id="GO:0005524">
    <property type="term" value="F:ATP binding"/>
    <property type="evidence" value="ECO:0007669"/>
    <property type="project" value="UniProtKB-UniRule"/>
</dbReference>
<sequence>MATKAKTSVTKPKTEAVAPVKETKIPVLEEINTAPKSKEIPSAPEEVVEPLQEEVPQKQSDTVAQNGEVSGSIDAMNNQGDIIPQEEKIAAEVPRPYVVPPSQNSPVATRGFARPAMAPRTTYQPRYTSMRPGYVRAAQEPVITEEVSGILEMTGIDGRGILRQGFRPGENDVLIASQVSRAAKLRAGDVVTGLARRPKENEPYWTMIQVTKVNGEEPAKMYDRSKFEKGTPIYPYEKLKLETGKEILSTRLIDLCAPIGRGQRGLIVSPPKAGKTTIIKEIASGIATNYPEIHLMAVLVGERPEEVTDISRHILAVTKDSAMPGETAASNFDEKAEEQTRVAEMALERAKRLVEMGKDVVILLDSITRLARAYNLAIPTSGRTLSGGFDPAALYPPKKFFGAARKIEGGGSLTIIGTALTDTGSRMDDLVYEEFKGTGNMELHLDRRLSERRIYPAIDVMRSSTRRDDLLFDNVEYQSIVLMRRMLDMLGDNERTEVLVGRIARTKSNKEFLASLKDGG</sequence>
<evidence type="ECO:0000313" key="14">
    <source>
        <dbReference type="Proteomes" id="UP000033980"/>
    </source>
</evidence>
<dbReference type="PANTHER" id="PTHR46425">
    <property type="entry name" value="TRANSCRIPTION TERMINATION FACTOR RHO"/>
    <property type="match status" value="1"/>
</dbReference>
<dbReference type="Proteomes" id="UP000033980">
    <property type="component" value="Unassembled WGS sequence"/>
</dbReference>
<dbReference type="GO" id="GO:0006353">
    <property type="term" value="P:DNA-templated transcription termination"/>
    <property type="evidence" value="ECO:0007669"/>
    <property type="project" value="UniProtKB-UniRule"/>
</dbReference>
<evidence type="ECO:0000256" key="4">
    <source>
        <dbReference type="ARBA" id="ARBA00022806"/>
    </source>
</evidence>
<evidence type="ECO:0000256" key="2">
    <source>
        <dbReference type="ARBA" id="ARBA00022741"/>
    </source>
</evidence>
<dbReference type="EMBL" id="LCFK01000011">
    <property type="protein sequence ID" value="KKS94481.1"/>
    <property type="molecule type" value="Genomic_DNA"/>
</dbReference>
<dbReference type="InterPro" id="IPR003593">
    <property type="entry name" value="AAA+_ATPase"/>
</dbReference>
<dbReference type="InterPro" id="IPR027417">
    <property type="entry name" value="P-loop_NTPase"/>
</dbReference>
<keyword evidence="6 9" id="KW-0694">RNA-binding</keyword>
<keyword evidence="5 9" id="KW-0067">ATP-binding</keyword>
<evidence type="ECO:0000313" key="13">
    <source>
        <dbReference type="EMBL" id="KKS94481.1"/>
    </source>
</evidence>
<proteinExistence type="inferred from homology"/>
<dbReference type="NCBIfam" id="NF006886">
    <property type="entry name" value="PRK09376.1"/>
    <property type="match status" value="1"/>
</dbReference>
<dbReference type="Gene3D" id="2.40.50.140">
    <property type="entry name" value="Nucleic acid-binding proteins"/>
    <property type="match status" value="1"/>
</dbReference>
<gene>
    <name evidence="9" type="primary">rho</name>
    <name evidence="13" type="ORF">UV68_C0011G0012</name>
</gene>
<dbReference type="EC" id="3.6.4.-" evidence="9"/>
<dbReference type="Pfam" id="PF07497">
    <property type="entry name" value="Rho_RNA_bind"/>
    <property type="match status" value="1"/>
</dbReference>
<evidence type="ECO:0000256" key="10">
    <source>
        <dbReference type="PROSITE-ProRule" id="PRU01203"/>
    </source>
</evidence>
<dbReference type="SUPFAM" id="SSF50249">
    <property type="entry name" value="Nucleic acid-binding proteins"/>
    <property type="match status" value="1"/>
</dbReference>
<feature type="binding site" evidence="9">
    <location>
        <position position="303"/>
    </location>
    <ligand>
        <name>ATP</name>
        <dbReference type="ChEBI" id="CHEBI:30616"/>
    </ligand>
</feature>
<dbReference type="InterPro" id="IPR011113">
    <property type="entry name" value="Rho_RNA-bd"/>
</dbReference>
<protein>
    <recommendedName>
        <fullName evidence="9">Transcription termination factor Rho</fullName>
        <ecNumber evidence="9">3.6.4.-</ecNumber>
    </recommendedName>
    <alternativeName>
        <fullName evidence="9">ATP-dependent helicase Rho</fullName>
    </alternativeName>
</protein>
<keyword evidence="2 9" id="KW-0547">Nucleotide-binding</keyword>
<evidence type="ECO:0000256" key="7">
    <source>
        <dbReference type="ARBA" id="ARBA00023015"/>
    </source>
</evidence>
<dbReference type="Pfam" id="PF00006">
    <property type="entry name" value="ATP-synt_ab"/>
    <property type="match status" value="1"/>
</dbReference>
<reference evidence="13 14" key="1">
    <citation type="journal article" date="2015" name="Nature">
        <title>rRNA introns, odd ribosomes, and small enigmatic genomes across a large radiation of phyla.</title>
        <authorList>
            <person name="Brown C.T."/>
            <person name="Hug L.A."/>
            <person name="Thomas B.C."/>
            <person name="Sharon I."/>
            <person name="Castelle C.J."/>
            <person name="Singh A."/>
            <person name="Wilkins M.J."/>
            <person name="Williams K.H."/>
            <person name="Banfield J.F."/>
        </authorList>
    </citation>
    <scope>NUCLEOTIDE SEQUENCE [LARGE SCALE GENOMIC DNA]</scope>
</reference>
<feature type="domain" description="Rho RNA-BD" evidence="12">
    <location>
        <begin position="144"/>
        <end position="217"/>
    </location>
</feature>
<evidence type="ECO:0000256" key="11">
    <source>
        <dbReference type="SAM" id="MobiDB-lite"/>
    </source>
</evidence>
<dbReference type="InterPro" id="IPR004665">
    <property type="entry name" value="Term_rho"/>
</dbReference>
<evidence type="ECO:0000256" key="6">
    <source>
        <dbReference type="ARBA" id="ARBA00022884"/>
    </source>
</evidence>
<evidence type="ECO:0000256" key="5">
    <source>
        <dbReference type="ARBA" id="ARBA00022840"/>
    </source>
</evidence>
<keyword evidence="3 9" id="KW-0378">Hydrolase</keyword>
<comment type="function">
    <text evidence="9">Facilitates transcription termination by a mechanism that involves Rho binding to the nascent RNA, activation of Rho's RNA-dependent ATPase activity, and release of the mRNA from the DNA template.</text>
</comment>
<dbReference type="HAMAP" id="MF_01884">
    <property type="entry name" value="Rho"/>
    <property type="match status" value="1"/>
</dbReference>
<comment type="caution">
    <text evidence="9">Lacks conserved residue(s) required for the propagation of feature annotation.</text>
</comment>
<dbReference type="PATRIC" id="fig|1618390.3.peg.316"/>
<dbReference type="Gene3D" id="3.40.50.300">
    <property type="entry name" value="P-loop containing nucleotide triphosphate hydrolases"/>
    <property type="match status" value="1"/>
</dbReference>
<dbReference type="GO" id="GO:0003723">
    <property type="term" value="F:RNA binding"/>
    <property type="evidence" value="ECO:0007669"/>
    <property type="project" value="UniProtKB-UniRule"/>
</dbReference>
<name>A0A0G1FH95_9BACT</name>
<comment type="caution">
    <text evidence="13">The sequence shown here is derived from an EMBL/GenBank/DDBJ whole genome shotgun (WGS) entry which is preliminary data.</text>
</comment>
<evidence type="ECO:0000256" key="1">
    <source>
        <dbReference type="ARBA" id="ARBA00022472"/>
    </source>
</evidence>
<comment type="similarity">
    <text evidence="9 10">Belongs to the Rho family.</text>
</comment>
<dbReference type="SMART" id="SM00382">
    <property type="entry name" value="AAA"/>
    <property type="match status" value="1"/>
</dbReference>
<feature type="binding site" evidence="9">
    <location>
        <begin position="260"/>
        <end position="265"/>
    </location>
    <ligand>
        <name>ATP</name>
        <dbReference type="ChEBI" id="CHEBI:30616"/>
    </ligand>
</feature>
<feature type="region of interest" description="Disordered" evidence="11">
    <location>
        <begin position="33"/>
        <end position="63"/>
    </location>
</feature>
<dbReference type="GO" id="GO:0004386">
    <property type="term" value="F:helicase activity"/>
    <property type="evidence" value="ECO:0007669"/>
    <property type="project" value="UniProtKB-UniRule"/>
</dbReference>
<keyword evidence="8 9" id="KW-0804">Transcription</keyword>
<comment type="subunit">
    <text evidence="9">Homohexamer. The homohexamer assembles into an open ring structure.</text>
</comment>
<evidence type="ECO:0000256" key="9">
    <source>
        <dbReference type="HAMAP-Rule" id="MF_01884"/>
    </source>
</evidence>
<dbReference type="CDD" id="cd01128">
    <property type="entry name" value="rho_factor_C"/>
    <property type="match status" value="1"/>
</dbReference>
<dbReference type="GO" id="GO:0008186">
    <property type="term" value="F:ATP-dependent activity, acting on RNA"/>
    <property type="evidence" value="ECO:0007669"/>
    <property type="project" value="InterPro"/>
</dbReference>
<keyword evidence="4 9" id="KW-0347">Helicase</keyword>
<keyword evidence="7 9" id="KW-0805">Transcription regulation</keyword>
<dbReference type="PANTHER" id="PTHR46425:SF1">
    <property type="entry name" value="TRANSCRIPTION TERMINATION FACTOR RHO"/>
    <property type="match status" value="1"/>
</dbReference>
<keyword evidence="1 9" id="KW-0806">Transcription termination</keyword>
<dbReference type="AlphaFoldDB" id="A0A0G1FH95"/>
<evidence type="ECO:0000259" key="12">
    <source>
        <dbReference type="PROSITE" id="PS51856"/>
    </source>
</evidence>
<dbReference type="SUPFAM" id="SSF52540">
    <property type="entry name" value="P-loop containing nucleoside triphosphate hydrolases"/>
    <property type="match status" value="1"/>
</dbReference>
<feature type="binding site" evidence="9">
    <location>
        <begin position="272"/>
        <end position="277"/>
    </location>
    <ligand>
        <name>ATP</name>
        <dbReference type="ChEBI" id="CHEBI:30616"/>
    </ligand>
</feature>
<accession>A0A0G1FH95</accession>